<dbReference type="InterPro" id="IPR002878">
    <property type="entry name" value="ChsH2_C"/>
</dbReference>
<dbReference type="PANTHER" id="PTHR34075">
    <property type="entry name" value="BLR3430 PROTEIN"/>
    <property type="match status" value="1"/>
</dbReference>
<protein>
    <submittedName>
        <fullName evidence="3">Zinc ribbon domain-containing protein</fullName>
    </submittedName>
</protein>
<evidence type="ECO:0000259" key="2">
    <source>
        <dbReference type="Pfam" id="PF12172"/>
    </source>
</evidence>
<feature type="domain" description="ChsH2 C-terminal OB-fold" evidence="1">
    <location>
        <begin position="59"/>
        <end position="124"/>
    </location>
</feature>
<dbReference type="InterPro" id="IPR052513">
    <property type="entry name" value="Thioester_dehydratase-like"/>
</dbReference>
<sequence>MLKERRLAIEGWFSTDPPALIGTRCGECGTPYFPRNALACRNPGCSGPKDGSELAEYTFSTRGKIWSFADSRYKPPAPYVSPEPFRPYVLAAVELEAEKIVVLGQVVPGVGVDDLTVGQEVELTVGTLYEDDEAEYVVWMWRPVS</sequence>
<dbReference type="Pfam" id="PF12172">
    <property type="entry name" value="zf-ChsH2"/>
    <property type="match status" value="1"/>
</dbReference>
<reference evidence="4" key="1">
    <citation type="journal article" date="2019" name="Int. J. Syst. Evol. Microbiol.">
        <title>The Global Catalogue of Microorganisms (GCM) 10K type strain sequencing project: providing services to taxonomists for standard genome sequencing and annotation.</title>
        <authorList>
            <consortium name="The Broad Institute Genomics Platform"/>
            <consortium name="The Broad Institute Genome Sequencing Center for Infectious Disease"/>
            <person name="Wu L."/>
            <person name="Ma J."/>
        </authorList>
    </citation>
    <scope>NUCLEOTIDE SEQUENCE [LARGE SCALE GENOMIC DNA]</scope>
    <source>
        <strain evidence="4">JCM 10696</strain>
    </source>
</reference>
<evidence type="ECO:0000313" key="3">
    <source>
        <dbReference type="EMBL" id="GAA0957637.1"/>
    </source>
</evidence>
<accession>A0ABP4C191</accession>
<dbReference type="InterPro" id="IPR022002">
    <property type="entry name" value="ChsH2_Znr"/>
</dbReference>
<evidence type="ECO:0000313" key="4">
    <source>
        <dbReference type="Proteomes" id="UP001500665"/>
    </source>
</evidence>
<dbReference type="Pfam" id="PF01796">
    <property type="entry name" value="OB_ChsH2_C"/>
    <property type="match status" value="1"/>
</dbReference>
<dbReference type="EMBL" id="BAAAHH010000019">
    <property type="protein sequence ID" value="GAA0957637.1"/>
    <property type="molecule type" value="Genomic_DNA"/>
</dbReference>
<feature type="domain" description="ChsH2 rubredoxin-like zinc ribbon" evidence="2">
    <location>
        <begin position="18"/>
        <end position="47"/>
    </location>
</feature>
<dbReference type="RefSeq" id="WP_344242905.1">
    <property type="nucleotide sequence ID" value="NZ_BAAAHH010000019.1"/>
</dbReference>
<organism evidence="3 4">
    <name type="scientific">Actinocorallia libanotica</name>
    <dbReference type="NCBI Taxonomy" id="46162"/>
    <lineage>
        <taxon>Bacteria</taxon>
        <taxon>Bacillati</taxon>
        <taxon>Actinomycetota</taxon>
        <taxon>Actinomycetes</taxon>
        <taxon>Streptosporangiales</taxon>
        <taxon>Thermomonosporaceae</taxon>
        <taxon>Actinocorallia</taxon>
    </lineage>
</organism>
<comment type="caution">
    <text evidence="3">The sequence shown here is derived from an EMBL/GenBank/DDBJ whole genome shotgun (WGS) entry which is preliminary data.</text>
</comment>
<dbReference type="Proteomes" id="UP001500665">
    <property type="component" value="Unassembled WGS sequence"/>
</dbReference>
<dbReference type="PANTHER" id="PTHR34075:SF5">
    <property type="entry name" value="BLR3430 PROTEIN"/>
    <property type="match status" value="1"/>
</dbReference>
<dbReference type="SUPFAM" id="SSF50249">
    <property type="entry name" value="Nucleic acid-binding proteins"/>
    <property type="match status" value="1"/>
</dbReference>
<proteinExistence type="predicted"/>
<gene>
    <name evidence="3" type="ORF">GCM10009550_45290</name>
</gene>
<evidence type="ECO:0000259" key="1">
    <source>
        <dbReference type="Pfam" id="PF01796"/>
    </source>
</evidence>
<dbReference type="InterPro" id="IPR012340">
    <property type="entry name" value="NA-bd_OB-fold"/>
</dbReference>
<name>A0ABP4C191_9ACTN</name>
<keyword evidence="4" id="KW-1185">Reference proteome</keyword>